<proteinExistence type="predicted"/>
<dbReference type="RefSeq" id="WP_272092822.1">
    <property type="nucleotide sequence ID" value="NZ_JAQNDK010000001.1"/>
</dbReference>
<dbReference type="Proteomes" id="UP001217485">
    <property type="component" value="Unassembled WGS sequence"/>
</dbReference>
<feature type="signal peptide" evidence="2">
    <location>
        <begin position="1"/>
        <end position="20"/>
    </location>
</feature>
<organism evidence="3 4">
    <name type="scientific">Sorangium atrum</name>
    <dbReference type="NCBI Taxonomy" id="2995308"/>
    <lineage>
        <taxon>Bacteria</taxon>
        <taxon>Pseudomonadati</taxon>
        <taxon>Myxococcota</taxon>
        <taxon>Polyangia</taxon>
        <taxon>Polyangiales</taxon>
        <taxon>Polyangiaceae</taxon>
        <taxon>Sorangium</taxon>
    </lineage>
</organism>
<protein>
    <recommendedName>
        <fullName evidence="5">Secreted protein</fullName>
    </recommendedName>
</protein>
<name>A0ABT5BPM0_9BACT</name>
<evidence type="ECO:0008006" key="5">
    <source>
        <dbReference type="Google" id="ProtNLM"/>
    </source>
</evidence>
<comment type="caution">
    <text evidence="3">The sequence shown here is derived from an EMBL/GenBank/DDBJ whole genome shotgun (WGS) entry which is preliminary data.</text>
</comment>
<evidence type="ECO:0000313" key="4">
    <source>
        <dbReference type="Proteomes" id="UP001217485"/>
    </source>
</evidence>
<sequence>MRPRSVLLALMGAGVASVLAAASGAPGALPGGAAKAAAPATQPGGTSRAAAGAATDAGAPTAAAGAAKTSASATTDAGAKNATASDAGAKNAAATDAGAIDAGDELPLDAAPFPPEPSKQPTAAEWKAAPRVRLSRAGPAAAGCRAYRAREWLRIRCPELTVSAISLLGGKPDGVAFWIDPPRGGSELPRGGEVMFPIRRGDRRVIQILTFGPGYDGPFTLLPAIVIQEQWLEDEPAPTVTAS</sequence>
<feature type="chain" id="PRO_5045570420" description="Secreted protein" evidence="2">
    <location>
        <begin position="21"/>
        <end position="243"/>
    </location>
</feature>
<evidence type="ECO:0000256" key="1">
    <source>
        <dbReference type="SAM" id="MobiDB-lite"/>
    </source>
</evidence>
<evidence type="ECO:0000313" key="3">
    <source>
        <dbReference type="EMBL" id="MDC0676115.1"/>
    </source>
</evidence>
<reference evidence="3 4" key="1">
    <citation type="submission" date="2023-01" db="EMBL/GenBank/DDBJ databases">
        <title>Minimal conservation of predation-associated metabolite biosynthetic gene clusters underscores biosynthetic potential of Myxococcota including descriptions for ten novel species: Archangium lansinium sp. nov., Myxococcus landrumus sp. nov., Nannocystis bai.</title>
        <authorList>
            <person name="Ahearne A."/>
            <person name="Stevens C."/>
            <person name="Dowd S."/>
        </authorList>
    </citation>
    <scope>NUCLEOTIDE SEQUENCE [LARGE SCALE GENOMIC DNA]</scope>
    <source>
        <strain evidence="3 4">WIWO2</strain>
    </source>
</reference>
<accession>A0ABT5BPM0</accession>
<feature type="region of interest" description="Disordered" evidence="1">
    <location>
        <begin position="29"/>
        <end position="53"/>
    </location>
</feature>
<keyword evidence="2" id="KW-0732">Signal</keyword>
<keyword evidence="4" id="KW-1185">Reference proteome</keyword>
<gene>
    <name evidence="3" type="ORF">POL72_00070</name>
</gene>
<feature type="region of interest" description="Disordered" evidence="1">
    <location>
        <begin position="104"/>
        <end position="125"/>
    </location>
</feature>
<evidence type="ECO:0000256" key="2">
    <source>
        <dbReference type="SAM" id="SignalP"/>
    </source>
</evidence>
<dbReference type="EMBL" id="JAQNDK010000001">
    <property type="protein sequence ID" value="MDC0676115.1"/>
    <property type="molecule type" value="Genomic_DNA"/>
</dbReference>